<dbReference type="AlphaFoldDB" id="A0A0F9PXY4"/>
<evidence type="ECO:0008006" key="2">
    <source>
        <dbReference type="Google" id="ProtNLM"/>
    </source>
</evidence>
<comment type="caution">
    <text evidence="1">The sequence shown here is derived from an EMBL/GenBank/DDBJ whole genome shotgun (WGS) entry which is preliminary data.</text>
</comment>
<name>A0A0F9PXY4_9ZZZZ</name>
<evidence type="ECO:0000313" key="1">
    <source>
        <dbReference type="EMBL" id="KKN36505.1"/>
    </source>
</evidence>
<organism evidence="1">
    <name type="scientific">marine sediment metagenome</name>
    <dbReference type="NCBI Taxonomy" id="412755"/>
    <lineage>
        <taxon>unclassified sequences</taxon>
        <taxon>metagenomes</taxon>
        <taxon>ecological metagenomes</taxon>
    </lineage>
</organism>
<gene>
    <name evidence="1" type="ORF">LCGC14_0772910</name>
</gene>
<proteinExistence type="predicted"/>
<accession>A0A0F9PXY4</accession>
<protein>
    <recommendedName>
        <fullName evidence="2">BppU N-terminal domain-containing protein</fullName>
    </recommendedName>
</protein>
<reference evidence="1" key="1">
    <citation type="journal article" date="2015" name="Nature">
        <title>Complex archaea that bridge the gap between prokaryotes and eukaryotes.</title>
        <authorList>
            <person name="Spang A."/>
            <person name="Saw J.H."/>
            <person name="Jorgensen S.L."/>
            <person name="Zaremba-Niedzwiedzka K."/>
            <person name="Martijn J."/>
            <person name="Lind A.E."/>
            <person name="van Eijk R."/>
            <person name="Schleper C."/>
            <person name="Guy L."/>
            <person name="Ettema T.J."/>
        </authorList>
    </citation>
    <scope>NUCLEOTIDE SEQUENCE</scope>
</reference>
<dbReference type="EMBL" id="LAZR01001961">
    <property type="protein sequence ID" value="KKN36505.1"/>
    <property type="molecule type" value="Genomic_DNA"/>
</dbReference>
<sequence length="135" mass="14759">MSQLLDIDLEFLETNQKRPLHAGDDYDMQFTAENLVPAGDAIDLTGAKVWFTIKRNPLDDDASALLAVNTVDDPTKITIDTPLSGIFTVHFLAADTAGLEGLFPYDIQIKLASGKLFTMARGQIEFLANLTRATS</sequence>